<keyword evidence="4" id="KW-1185">Reference proteome</keyword>
<feature type="domain" description="HTH merR-type" evidence="2">
    <location>
        <begin position="1"/>
        <end position="70"/>
    </location>
</feature>
<dbReference type="Gene3D" id="1.10.1660.10">
    <property type="match status" value="1"/>
</dbReference>
<dbReference type="SUPFAM" id="SSF46955">
    <property type="entry name" value="Putative DNA-binding domain"/>
    <property type="match status" value="1"/>
</dbReference>
<dbReference type="InterPro" id="IPR047057">
    <property type="entry name" value="MerR_fam"/>
</dbReference>
<gene>
    <name evidence="3" type="ORF">J2S11_000832</name>
</gene>
<dbReference type="PROSITE" id="PS00552">
    <property type="entry name" value="HTH_MERR_1"/>
    <property type="match status" value="1"/>
</dbReference>
<sequence length="261" mass="30182">MYSVGKLAELTGVSKRTLHYYDEIGLLKPDKMLENGYREYGERELIRLQQILLLKSLGYSLKQILNVLHDQTHSLNEAEEMVWARSLQWQISVIDQKQKELERQRVLLQSVLHAIGTSGKLEAKELILLLQELQKREVVDGVIPPYFSEKEYTSSEIETLSNLPIMGSEDPRTQEYIALLSEIRSHMNASPESEEVQRLAERLWEWALAMFGGNVELLEKYWSSISADSSLVYGHDSELVAYIEQMMEVYLNKKEKDDEEG</sequence>
<dbReference type="Proteomes" id="UP001235840">
    <property type="component" value="Unassembled WGS sequence"/>
</dbReference>
<reference evidence="3 4" key="1">
    <citation type="submission" date="2023-07" db="EMBL/GenBank/DDBJ databases">
        <title>Genomic Encyclopedia of Type Strains, Phase IV (KMG-IV): sequencing the most valuable type-strain genomes for metagenomic binning, comparative biology and taxonomic classification.</title>
        <authorList>
            <person name="Goeker M."/>
        </authorList>
    </citation>
    <scope>NUCLEOTIDE SEQUENCE [LARGE SCALE GENOMIC DNA]</scope>
    <source>
        <strain evidence="3 4">DSM 12751</strain>
    </source>
</reference>
<protein>
    <submittedName>
        <fullName evidence="3">DNA-binding transcriptional MerR regulator</fullName>
    </submittedName>
</protein>
<comment type="caution">
    <text evidence="3">The sequence shown here is derived from an EMBL/GenBank/DDBJ whole genome shotgun (WGS) entry which is preliminary data.</text>
</comment>
<dbReference type="InterPro" id="IPR009061">
    <property type="entry name" value="DNA-bd_dom_put_sf"/>
</dbReference>
<organism evidence="3 4">
    <name type="scientific">Caldalkalibacillus horti</name>
    <dbReference type="NCBI Taxonomy" id="77523"/>
    <lineage>
        <taxon>Bacteria</taxon>
        <taxon>Bacillati</taxon>
        <taxon>Bacillota</taxon>
        <taxon>Bacilli</taxon>
        <taxon>Bacillales</taxon>
        <taxon>Bacillaceae</taxon>
        <taxon>Caldalkalibacillus</taxon>
    </lineage>
</organism>
<evidence type="ECO:0000259" key="2">
    <source>
        <dbReference type="PROSITE" id="PS50937"/>
    </source>
</evidence>
<dbReference type="CDD" id="cd01106">
    <property type="entry name" value="HTH_TipAL-Mta"/>
    <property type="match status" value="1"/>
</dbReference>
<proteinExistence type="predicted"/>
<dbReference type="PRINTS" id="PR00040">
    <property type="entry name" value="HTHMERR"/>
</dbReference>
<dbReference type="PROSITE" id="PS50937">
    <property type="entry name" value="HTH_MERR_2"/>
    <property type="match status" value="1"/>
</dbReference>
<dbReference type="PANTHER" id="PTHR30204:SF90">
    <property type="entry name" value="HTH-TYPE TRANSCRIPTIONAL ACTIVATOR MTA"/>
    <property type="match status" value="1"/>
</dbReference>
<evidence type="ECO:0000313" key="3">
    <source>
        <dbReference type="EMBL" id="MDQ0164932.1"/>
    </source>
</evidence>
<accession>A0ABT9VVB1</accession>
<evidence type="ECO:0000313" key="4">
    <source>
        <dbReference type="Proteomes" id="UP001235840"/>
    </source>
</evidence>
<dbReference type="SMART" id="SM00422">
    <property type="entry name" value="HTH_MERR"/>
    <property type="match status" value="1"/>
</dbReference>
<dbReference type="PANTHER" id="PTHR30204">
    <property type="entry name" value="REDOX-CYCLING DRUG-SENSING TRANSCRIPTIONAL ACTIVATOR SOXR"/>
    <property type="match status" value="1"/>
</dbReference>
<dbReference type="EMBL" id="JAUSTY010000003">
    <property type="protein sequence ID" value="MDQ0164932.1"/>
    <property type="molecule type" value="Genomic_DNA"/>
</dbReference>
<evidence type="ECO:0000256" key="1">
    <source>
        <dbReference type="ARBA" id="ARBA00023125"/>
    </source>
</evidence>
<dbReference type="InterPro" id="IPR000551">
    <property type="entry name" value="MerR-type_HTH_dom"/>
</dbReference>
<dbReference type="GO" id="GO:0003677">
    <property type="term" value="F:DNA binding"/>
    <property type="evidence" value="ECO:0007669"/>
    <property type="project" value="UniProtKB-KW"/>
</dbReference>
<dbReference type="RefSeq" id="WP_307391291.1">
    <property type="nucleotide sequence ID" value="NZ_BAAADK010000010.1"/>
</dbReference>
<name>A0ABT9VVB1_9BACI</name>
<dbReference type="Pfam" id="PF13411">
    <property type="entry name" value="MerR_1"/>
    <property type="match status" value="1"/>
</dbReference>
<keyword evidence="1 3" id="KW-0238">DNA-binding</keyword>